<name>A0ABU6XNL9_9FABA</name>
<sequence length="103" mass="10845">MNATNPNYGWLSRKPRSHTLSRGHVGGINPYHTTAPSEARGRAVIACFAIKSGDGAVARCRLCGRDLDRLKGAAAGVQGAGARCQLSSLFGFLSPLLAFHVLP</sequence>
<evidence type="ECO:0000313" key="1">
    <source>
        <dbReference type="EMBL" id="MED6199635.1"/>
    </source>
</evidence>
<accession>A0ABU6XNL9</accession>
<dbReference type="Proteomes" id="UP001341840">
    <property type="component" value="Unassembled WGS sequence"/>
</dbReference>
<reference evidence="1 2" key="1">
    <citation type="journal article" date="2023" name="Plants (Basel)">
        <title>Bridging the Gap: Combining Genomics and Transcriptomics Approaches to Understand Stylosanthes scabra, an Orphan Legume from the Brazilian Caatinga.</title>
        <authorList>
            <person name="Ferreira-Neto J.R.C."/>
            <person name="da Silva M.D."/>
            <person name="Binneck E."/>
            <person name="de Melo N.F."/>
            <person name="da Silva R.H."/>
            <person name="de Melo A.L.T.M."/>
            <person name="Pandolfi V."/>
            <person name="Bustamante F.O."/>
            <person name="Brasileiro-Vidal A.C."/>
            <person name="Benko-Iseppon A.M."/>
        </authorList>
    </citation>
    <scope>NUCLEOTIDE SEQUENCE [LARGE SCALE GENOMIC DNA]</scope>
    <source>
        <tissue evidence="1">Leaves</tissue>
    </source>
</reference>
<protein>
    <submittedName>
        <fullName evidence="1">Uncharacterized protein</fullName>
    </submittedName>
</protein>
<evidence type="ECO:0000313" key="2">
    <source>
        <dbReference type="Proteomes" id="UP001341840"/>
    </source>
</evidence>
<comment type="caution">
    <text evidence="1">The sequence shown here is derived from an EMBL/GenBank/DDBJ whole genome shotgun (WGS) entry which is preliminary data.</text>
</comment>
<proteinExistence type="predicted"/>
<organism evidence="1 2">
    <name type="scientific">Stylosanthes scabra</name>
    <dbReference type="NCBI Taxonomy" id="79078"/>
    <lineage>
        <taxon>Eukaryota</taxon>
        <taxon>Viridiplantae</taxon>
        <taxon>Streptophyta</taxon>
        <taxon>Embryophyta</taxon>
        <taxon>Tracheophyta</taxon>
        <taxon>Spermatophyta</taxon>
        <taxon>Magnoliopsida</taxon>
        <taxon>eudicotyledons</taxon>
        <taxon>Gunneridae</taxon>
        <taxon>Pentapetalae</taxon>
        <taxon>rosids</taxon>
        <taxon>fabids</taxon>
        <taxon>Fabales</taxon>
        <taxon>Fabaceae</taxon>
        <taxon>Papilionoideae</taxon>
        <taxon>50 kb inversion clade</taxon>
        <taxon>dalbergioids sensu lato</taxon>
        <taxon>Dalbergieae</taxon>
        <taxon>Pterocarpus clade</taxon>
        <taxon>Stylosanthes</taxon>
    </lineage>
</organism>
<dbReference type="EMBL" id="JASCZI010212503">
    <property type="protein sequence ID" value="MED6199635.1"/>
    <property type="molecule type" value="Genomic_DNA"/>
</dbReference>
<gene>
    <name evidence="1" type="ORF">PIB30_077754</name>
</gene>
<keyword evidence="2" id="KW-1185">Reference proteome</keyword>